<dbReference type="STRING" id="74649.A0A2P6S8C4"/>
<protein>
    <recommendedName>
        <fullName evidence="1">non-specific serine/threonine protein kinase</fullName>
        <ecNumber evidence="1">2.7.11.1</ecNumber>
    </recommendedName>
</protein>
<dbReference type="EC" id="2.7.11.1" evidence="1"/>
<dbReference type="CDD" id="cd01098">
    <property type="entry name" value="PAN_AP_plant"/>
    <property type="match status" value="1"/>
</dbReference>
<comment type="catalytic activity">
    <reaction evidence="11">
        <text>L-seryl-[protein] + ATP = O-phospho-L-seryl-[protein] + ADP + H(+)</text>
        <dbReference type="Rhea" id="RHEA:17989"/>
        <dbReference type="Rhea" id="RHEA-COMP:9863"/>
        <dbReference type="Rhea" id="RHEA-COMP:11604"/>
        <dbReference type="ChEBI" id="CHEBI:15378"/>
        <dbReference type="ChEBI" id="CHEBI:29999"/>
        <dbReference type="ChEBI" id="CHEBI:30616"/>
        <dbReference type="ChEBI" id="CHEBI:83421"/>
        <dbReference type="ChEBI" id="CHEBI:456216"/>
        <dbReference type="EC" id="2.7.11.1"/>
    </reaction>
</comment>
<dbReference type="InterPro" id="IPR003609">
    <property type="entry name" value="Pan_app"/>
</dbReference>
<evidence type="ECO:0000256" key="10">
    <source>
        <dbReference type="ARBA" id="ARBA00047899"/>
    </source>
</evidence>
<dbReference type="InterPro" id="IPR000719">
    <property type="entry name" value="Prot_kinase_dom"/>
</dbReference>
<evidence type="ECO:0000256" key="2">
    <source>
        <dbReference type="ARBA" id="ARBA00022527"/>
    </source>
</evidence>
<reference evidence="14 15" key="1">
    <citation type="journal article" date="2018" name="Nat. Genet.">
        <title>The Rosa genome provides new insights in the design of modern roses.</title>
        <authorList>
            <person name="Bendahmane M."/>
        </authorList>
    </citation>
    <scope>NUCLEOTIDE SEQUENCE [LARGE SCALE GENOMIC DNA]</scope>
    <source>
        <strain evidence="15">cv. Old Blush</strain>
    </source>
</reference>
<evidence type="ECO:0000256" key="9">
    <source>
        <dbReference type="ARBA" id="ARBA00023180"/>
    </source>
</evidence>
<proteinExistence type="predicted"/>
<dbReference type="SMART" id="SM00220">
    <property type="entry name" value="S_TKc"/>
    <property type="match status" value="1"/>
</dbReference>
<gene>
    <name evidence="14" type="ORF">RchiOBHm_Chr1g0319221</name>
</gene>
<dbReference type="Gene3D" id="3.30.200.20">
    <property type="entry name" value="Phosphorylase Kinase, domain 1"/>
    <property type="match status" value="1"/>
</dbReference>
<dbReference type="SUPFAM" id="SSF56112">
    <property type="entry name" value="Protein kinase-like (PK-like)"/>
    <property type="match status" value="1"/>
</dbReference>
<keyword evidence="9" id="KW-0325">Glycoprotein</keyword>
<evidence type="ECO:0000256" key="7">
    <source>
        <dbReference type="ARBA" id="ARBA00022840"/>
    </source>
</evidence>
<dbReference type="EMBL" id="PDCK01000039">
    <property type="protein sequence ID" value="PRQ54947.1"/>
    <property type="molecule type" value="Genomic_DNA"/>
</dbReference>
<dbReference type="FunFam" id="1.10.510.10:FF:000060">
    <property type="entry name" value="G-type lectin S-receptor-like serine/threonine-protein kinase"/>
    <property type="match status" value="1"/>
</dbReference>
<evidence type="ECO:0000313" key="15">
    <source>
        <dbReference type="Proteomes" id="UP000238479"/>
    </source>
</evidence>
<dbReference type="GO" id="GO:0005886">
    <property type="term" value="C:plasma membrane"/>
    <property type="evidence" value="ECO:0007669"/>
    <property type="project" value="TreeGrafter"/>
</dbReference>
<dbReference type="InterPro" id="IPR008271">
    <property type="entry name" value="Ser/Thr_kinase_AS"/>
</dbReference>
<organism evidence="14 15">
    <name type="scientific">Rosa chinensis</name>
    <name type="common">China rose</name>
    <dbReference type="NCBI Taxonomy" id="74649"/>
    <lineage>
        <taxon>Eukaryota</taxon>
        <taxon>Viridiplantae</taxon>
        <taxon>Streptophyta</taxon>
        <taxon>Embryophyta</taxon>
        <taxon>Tracheophyta</taxon>
        <taxon>Spermatophyta</taxon>
        <taxon>Magnoliopsida</taxon>
        <taxon>eudicotyledons</taxon>
        <taxon>Gunneridae</taxon>
        <taxon>Pentapetalae</taxon>
        <taxon>rosids</taxon>
        <taxon>fabids</taxon>
        <taxon>Rosales</taxon>
        <taxon>Rosaceae</taxon>
        <taxon>Rosoideae</taxon>
        <taxon>Rosoideae incertae sedis</taxon>
        <taxon>Rosa</taxon>
    </lineage>
</organism>
<dbReference type="Pfam" id="PF00954">
    <property type="entry name" value="S_locus_glycop"/>
    <property type="match status" value="1"/>
</dbReference>
<evidence type="ECO:0000256" key="6">
    <source>
        <dbReference type="ARBA" id="ARBA00022777"/>
    </source>
</evidence>
<dbReference type="Gene3D" id="1.10.510.10">
    <property type="entry name" value="Transferase(Phosphotransferase) domain 1"/>
    <property type="match status" value="1"/>
</dbReference>
<dbReference type="SMART" id="SM00473">
    <property type="entry name" value="PAN_AP"/>
    <property type="match status" value="1"/>
</dbReference>
<feature type="domain" description="Apple" evidence="13">
    <location>
        <begin position="71"/>
        <end position="165"/>
    </location>
</feature>
<dbReference type="PROSITE" id="PS00108">
    <property type="entry name" value="PROTEIN_KINASE_ST"/>
    <property type="match status" value="1"/>
</dbReference>
<feature type="domain" description="Protein kinase" evidence="12">
    <location>
        <begin position="210"/>
        <end position="480"/>
    </location>
</feature>
<evidence type="ECO:0000259" key="12">
    <source>
        <dbReference type="PROSITE" id="PS50011"/>
    </source>
</evidence>
<dbReference type="GO" id="GO:0005524">
    <property type="term" value="F:ATP binding"/>
    <property type="evidence" value="ECO:0007669"/>
    <property type="project" value="UniProtKB-KW"/>
</dbReference>
<dbReference type="Proteomes" id="UP000238479">
    <property type="component" value="Chromosome 1"/>
</dbReference>
<evidence type="ECO:0000256" key="3">
    <source>
        <dbReference type="ARBA" id="ARBA00022679"/>
    </source>
</evidence>
<evidence type="ECO:0000256" key="5">
    <source>
        <dbReference type="ARBA" id="ARBA00022741"/>
    </source>
</evidence>
<evidence type="ECO:0000313" key="14">
    <source>
        <dbReference type="EMBL" id="PRQ54947.1"/>
    </source>
</evidence>
<dbReference type="Pfam" id="PF07714">
    <property type="entry name" value="PK_Tyr_Ser-Thr"/>
    <property type="match status" value="1"/>
</dbReference>
<dbReference type="Gramene" id="PRQ54947">
    <property type="protein sequence ID" value="PRQ54947"/>
    <property type="gene ID" value="RchiOBHm_Chr1g0319221"/>
</dbReference>
<evidence type="ECO:0000256" key="11">
    <source>
        <dbReference type="ARBA" id="ARBA00048679"/>
    </source>
</evidence>
<keyword evidence="6" id="KW-0418">Kinase</keyword>
<dbReference type="PANTHER" id="PTHR27002:SF422">
    <property type="entry name" value="RECEPTOR-LIKE SERINE_THREONINE-PROTEIN KINASE"/>
    <property type="match status" value="1"/>
</dbReference>
<dbReference type="OMA" id="CIKEGEQ"/>
<keyword evidence="5" id="KW-0547">Nucleotide-binding</keyword>
<dbReference type="InterPro" id="IPR001245">
    <property type="entry name" value="Ser-Thr/Tyr_kinase_cat_dom"/>
</dbReference>
<evidence type="ECO:0000256" key="8">
    <source>
        <dbReference type="ARBA" id="ARBA00023157"/>
    </source>
</evidence>
<keyword evidence="3 14" id="KW-0808">Transferase</keyword>
<sequence>MYVQNGRNWSLYLETLKNPCDIYGACGPFGVCNSSESPICKCLKGFVPSSDQEWRKGNWTMGCVRQTNFFCERQTDKKSFSLQGKEGYNDDGFRKMTGAKVPDYHQYITTLNTDDINGCMIQCLNNCSCLAYALVNNIGCLVWSKDLIDIVEFSEGGVDLYVRLASKELDSFAGEGKPIKDTLREYIGKHDPSELLIYNFDTMLTATDNFSITNKLGQGGFGPVYKGILQDGKEIAVKRLSSSSGQGIEEFKNEMLLISNLQHKNLVRMMGCCIKEGEQLLVYEFLRNKSLDTFLFVIVGIARGLLYLHHDSYVKVIHRDLKISNILLDEKMKPKISDFGLARIVEGTQCIESTQKVVGTRGYMSPEYAMGGIFSEKSDVYSFGVLELEIISSKKNNNFFLYDQQLGFLAHAWNLWYEGKGLELVDEVLGDSYSSSEVLKCVHIGLLCVQDNAADRPTMKDIVLMLNSEKDCPQPKRPEFTMQNSFSHSQPQYVQTNSSMNEATITAIEGR</sequence>
<dbReference type="PROSITE" id="PS50011">
    <property type="entry name" value="PROTEIN_KINASE_DOM"/>
    <property type="match status" value="1"/>
</dbReference>
<dbReference type="Pfam" id="PF08276">
    <property type="entry name" value="PAN_2"/>
    <property type="match status" value="1"/>
</dbReference>
<keyword evidence="7" id="KW-0067">ATP-binding</keyword>
<dbReference type="FunFam" id="3.30.200.20:FF:000195">
    <property type="entry name" value="G-type lectin S-receptor-like serine/threonine-protein kinase"/>
    <property type="match status" value="1"/>
</dbReference>
<dbReference type="InterPro" id="IPR011009">
    <property type="entry name" value="Kinase-like_dom_sf"/>
</dbReference>
<keyword evidence="8" id="KW-1015">Disulfide bond</keyword>
<comment type="caution">
    <text evidence="14">The sequence shown here is derived from an EMBL/GenBank/DDBJ whole genome shotgun (WGS) entry which is preliminary data.</text>
</comment>
<evidence type="ECO:0000259" key="13">
    <source>
        <dbReference type="PROSITE" id="PS50948"/>
    </source>
</evidence>
<dbReference type="GO" id="GO:0004674">
    <property type="term" value="F:protein serine/threonine kinase activity"/>
    <property type="evidence" value="ECO:0007669"/>
    <property type="project" value="UniProtKB-KW"/>
</dbReference>
<name>A0A2P6S8C4_ROSCH</name>
<evidence type="ECO:0000256" key="4">
    <source>
        <dbReference type="ARBA" id="ARBA00022729"/>
    </source>
</evidence>
<dbReference type="InterPro" id="IPR000858">
    <property type="entry name" value="S_locus_glycoprot_dom"/>
</dbReference>
<accession>A0A2P6S8C4</accession>
<keyword evidence="2" id="KW-0723">Serine/threonine-protein kinase</keyword>
<dbReference type="PANTHER" id="PTHR27002">
    <property type="entry name" value="RECEPTOR-LIKE SERINE/THREONINE-PROTEIN KINASE SD1-8"/>
    <property type="match status" value="1"/>
</dbReference>
<keyword evidence="4" id="KW-0732">Signal</keyword>
<dbReference type="AlphaFoldDB" id="A0A2P6S8C4"/>
<evidence type="ECO:0000256" key="1">
    <source>
        <dbReference type="ARBA" id="ARBA00012513"/>
    </source>
</evidence>
<comment type="catalytic activity">
    <reaction evidence="10">
        <text>L-threonyl-[protein] + ATP = O-phospho-L-threonyl-[protein] + ADP + H(+)</text>
        <dbReference type="Rhea" id="RHEA:46608"/>
        <dbReference type="Rhea" id="RHEA-COMP:11060"/>
        <dbReference type="Rhea" id="RHEA-COMP:11605"/>
        <dbReference type="ChEBI" id="CHEBI:15378"/>
        <dbReference type="ChEBI" id="CHEBI:30013"/>
        <dbReference type="ChEBI" id="CHEBI:30616"/>
        <dbReference type="ChEBI" id="CHEBI:61977"/>
        <dbReference type="ChEBI" id="CHEBI:456216"/>
        <dbReference type="EC" id="2.7.11.1"/>
    </reaction>
</comment>
<dbReference type="GO" id="GO:0048544">
    <property type="term" value="P:recognition of pollen"/>
    <property type="evidence" value="ECO:0007669"/>
    <property type="project" value="InterPro"/>
</dbReference>
<dbReference type="PROSITE" id="PS50948">
    <property type="entry name" value="PAN"/>
    <property type="match status" value="1"/>
</dbReference>
<keyword evidence="15" id="KW-1185">Reference proteome</keyword>